<sequence length="342" mass="36438">MRRWLGGWGVLLVGALVAGCGVFGTGDDERRAREVAEEVLPGKLTVIGARTLVPETTGSEITFSLADDPDAAVVLRVDADKDRCDGGGTCAEALRKAVERGRSQGEHLRLMREAFEECGHPVLAVDQGLSTPWVEAEPTNGNLDEVLAEIGACVERWTTARAARPDAESPRWVSVAFAAPGTAARLPSAEEDRPTLLRLTHRPRLAALAGVPYHVAAYPVAPGAGGGAEAGTPTLRLVAPFEQREAFSRQIDASVLPELRRTHPDAVTTGGAGMGVWRLEPGRIDRMRGHVLFCARPPADGKRCLGDLAAVVTSDTEGRHASVLDVLTDIRDERGVLRLPPP</sequence>
<protein>
    <recommendedName>
        <fullName evidence="3">Lipoprotein</fullName>
    </recommendedName>
</protein>
<comment type="caution">
    <text evidence="1">The sequence shown here is derived from an EMBL/GenBank/DDBJ whole genome shotgun (WGS) entry which is preliminary data.</text>
</comment>
<accession>A0A940XNR9</accession>
<dbReference type="RefSeq" id="WP_210871037.1">
    <property type="nucleotide sequence ID" value="NZ_JAGPNL010000002.1"/>
</dbReference>
<dbReference type="Proteomes" id="UP000677875">
    <property type="component" value="Unassembled WGS sequence"/>
</dbReference>
<evidence type="ECO:0000313" key="2">
    <source>
        <dbReference type="Proteomes" id="UP000677875"/>
    </source>
</evidence>
<dbReference type="NCBIfam" id="NF046121">
    <property type="entry name" value="lipo_SCO7460"/>
    <property type="match status" value="1"/>
</dbReference>
<organism evidence="1 2">
    <name type="scientific">Streptomyces tagetis</name>
    <dbReference type="NCBI Taxonomy" id="2820809"/>
    <lineage>
        <taxon>Bacteria</taxon>
        <taxon>Bacillati</taxon>
        <taxon>Actinomycetota</taxon>
        <taxon>Actinomycetes</taxon>
        <taxon>Kitasatosporales</taxon>
        <taxon>Streptomycetaceae</taxon>
        <taxon>Streptomyces</taxon>
    </lineage>
</organism>
<name>A0A940XNR9_9ACTN</name>
<gene>
    <name evidence="1" type="ORF">J5Y05_11140</name>
</gene>
<reference evidence="1" key="1">
    <citation type="submission" date="2021-04" db="EMBL/GenBank/DDBJ databases">
        <title>Genome seq and assembly of Streptomyces sp. RG38.</title>
        <authorList>
            <person name="Chhetri G."/>
        </authorList>
    </citation>
    <scope>NUCLEOTIDE SEQUENCE</scope>
    <source>
        <strain evidence="1">RG38</strain>
    </source>
</reference>
<proteinExistence type="predicted"/>
<keyword evidence="2" id="KW-1185">Reference proteome</keyword>
<evidence type="ECO:0000313" key="1">
    <source>
        <dbReference type="EMBL" id="MBQ0827063.1"/>
    </source>
</evidence>
<dbReference type="AlphaFoldDB" id="A0A940XNR9"/>
<dbReference type="PROSITE" id="PS51257">
    <property type="entry name" value="PROKAR_LIPOPROTEIN"/>
    <property type="match status" value="1"/>
</dbReference>
<evidence type="ECO:0008006" key="3">
    <source>
        <dbReference type="Google" id="ProtNLM"/>
    </source>
</evidence>
<dbReference type="EMBL" id="JAGPNL010000002">
    <property type="protein sequence ID" value="MBQ0827063.1"/>
    <property type="molecule type" value="Genomic_DNA"/>
</dbReference>